<dbReference type="SMART" id="SM00579">
    <property type="entry name" value="FBD"/>
    <property type="match status" value="1"/>
</dbReference>
<accession>A0A5N6QAY5</accession>
<dbReference type="Proteomes" id="UP000327013">
    <property type="component" value="Chromosome 1"/>
</dbReference>
<dbReference type="Pfam" id="PF23622">
    <property type="entry name" value="LRR_At1g61320_AtMIF1"/>
    <property type="match status" value="1"/>
</dbReference>
<dbReference type="OrthoDB" id="673865at2759"/>
<dbReference type="Gene3D" id="3.80.10.10">
    <property type="entry name" value="Ribonuclease Inhibitor"/>
    <property type="match status" value="1"/>
</dbReference>
<dbReference type="InterPro" id="IPR055357">
    <property type="entry name" value="LRR_At1g61320_AtMIF1"/>
</dbReference>
<dbReference type="PANTHER" id="PTHR34145:SF54">
    <property type="entry name" value="FBD-ASSOCIATED F-BOX PLANT PROTEIN"/>
    <property type="match status" value="1"/>
</dbReference>
<evidence type="ECO:0000313" key="3">
    <source>
        <dbReference type="EMBL" id="KAE7995574.1"/>
    </source>
</evidence>
<dbReference type="InterPro" id="IPR001810">
    <property type="entry name" value="F-box_dom"/>
</dbReference>
<dbReference type="InterPro" id="IPR053772">
    <property type="entry name" value="At1g61320/At1g61330-like"/>
</dbReference>
<dbReference type="SUPFAM" id="SSF52047">
    <property type="entry name" value="RNI-like"/>
    <property type="match status" value="1"/>
</dbReference>
<name>A0A5N6QAY5_9ROSI</name>
<dbReference type="AlphaFoldDB" id="A0A5N6QAY5"/>
<reference evidence="3 4" key="1">
    <citation type="submission" date="2019-06" db="EMBL/GenBank/DDBJ databases">
        <title>A chromosomal-level reference genome of Carpinus fangiana (Coryloideae, Betulaceae).</title>
        <authorList>
            <person name="Yang X."/>
            <person name="Wang Z."/>
            <person name="Zhang L."/>
            <person name="Hao G."/>
            <person name="Liu J."/>
            <person name="Yang Y."/>
        </authorList>
    </citation>
    <scope>NUCLEOTIDE SEQUENCE [LARGE SCALE GENOMIC DNA]</scope>
    <source>
        <strain evidence="3">Cfa_2016G</strain>
        <tissue evidence="3">Leaf</tissue>
    </source>
</reference>
<evidence type="ECO:0000259" key="2">
    <source>
        <dbReference type="PROSITE" id="PS50181"/>
    </source>
</evidence>
<gene>
    <name evidence="3" type="ORF">FH972_000354</name>
</gene>
<feature type="domain" description="F-box" evidence="2">
    <location>
        <begin position="34"/>
        <end position="82"/>
    </location>
</feature>
<dbReference type="InterPro" id="IPR032675">
    <property type="entry name" value="LRR_dom_sf"/>
</dbReference>
<keyword evidence="4" id="KW-1185">Reference proteome</keyword>
<dbReference type="PANTHER" id="PTHR34145">
    <property type="entry name" value="OS02G0105600 PROTEIN"/>
    <property type="match status" value="1"/>
</dbReference>
<evidence type="ECO:0000313" key="4">
    <source>
        <dbReference type="Proteomes" id="UP000327013"/>
    </source>
</evidence>
<proteinExistence type="predicted"/>
<dbReference type="PROSITE" id="PS50181">
    <property type="entry name" value="FBOX"/>
    <property type="match status" value="1"/>
</dbReference>
<protein>
    <recommendedName>
        <fullName evidence="2">F-box domain-containing protein</fullName>
    </recommendedName>
</protein>
<dbReference type="EMBL" id="CM017321">
    <property type="protein sequence ID" value="KAE7995574.1"/>
    <property type="molecule type" value="Genomic_DNA"/>
</dbReference>
<dbReference type="SUPFAM" id="SSF81383">
    <property type="entry name" value="F-box domain"/>
    <property type="match status" value="1"/>
</dbReference>
<feature type="region of interest" description="Disordered" evidence="1">
    <location>
        <begin position="1"/>
        <end position="25"/>
    </location>
</feature>
<organism evidence="3 4">
    <name type="scientific">Carpinus fangiana</name>
    <dbReference type="NCBI Taxonomy" id="176857"/>
    <lineage>
        <taxon>Eukaryota</taxon>
        <taxon>Viridiplantae</taxon>
        <taxon>Streptophyta</taxon>
        <taxon>Embryophyta</taxon>
        <taxon>Tracheophyta</taxon>
        <taxon>Spermatophyta</taxon>
        <taxon>Magnoliopsida</taxon>
        <taxon>eudicotyledons</taxon>
        <taxon>Gunneridae</taxon>
        <taxon>Pentapetalae</taxon>
        <taxon>rosids</taxon>
        <taxon>fabids</taxon>
        <taxon>Fagales</taxon>
        <taxon>Betulaceae</taxon>
        <taxon>Carpinus</taxon>
    </lineage>
</organism>
<dbReference type="InterPro" id="IPR036047">
    <property type="entry name" value="F-box-like_dom_sf"/>
</dbReference>
<dbReference type="Pfam" id="PF00646">
    <property type="entry name" value="F-box"/>
    <property type="match status" value="1"/>
</dbReference>
<dbReference type="InterPro" id="IPR006566">
    <property type="entry name" value="FBD"/>
</dbReference>
<evidence type="ECO:0000256" key="1">
    <source>
        <dbReference type="SAM" id="MobiDB-lite"/>
    </source>
</evidence>
<sequence length="484" mass="56596">MAAPKRDSQTLSQPPQKRTKRSHDHHHLGHVVGANYNINLPDDVLDRIFSFLPVKKAVQVGVLSTRFRNTWVFNRNLFFDRDFSGSRSEFFEIIKRVFNSHVGSTIKSLRLSFDPSGAESVIERCIEISIEKGVEEIDLDFYQSWKPFKLSSQYIDVESIKILKLIFCEVDIPPNLQGLRFLHTLELRKVDLTTIAMETLFRHCLLLESLELWQCNEIRCLNVFGRNLKRFKVLKLGHCTDIMRIYVEAPTLHSIYYTGTVVSFEFAEVLQLDEVLLNFIPSKSFTQACAIETMVSGLSHVSVLTTTSVFLEGLTRRIRDATFRDMEFCFWNLKEFHLYMEGTTYCNVFDIAAFLKNCPCIEKLFIDLNEFSFEWGFYWELHQREILENFQHFFTNLKFIKVEAFKFEMRELQLVKFFLGKAVFLEALVLVTPSNGRTKFNTPDALIYDQFLCSWRASPKASIFICDHSSDRTSLHPKHSKYWF</sequence>